<dbReference type="EMBL" id="FN554970">
    <property type="protein sequence ID" value="CBH12260.1"/>
    <property type="molecule type" value="Genomic_DNA"/>
</dbReference>
<evidence type="ECO:0000256" key="1">
    <source>
        <dbReference type="SAM" id="Phobius"/>
    </source>
</evidence>
<sequence>MNVSIYKCFCYCWEPLEGSIREKKERETLTGTSIHPSIKVEYCNGERCLHNHRKSQQRNIISPHSFLSANCEEMWLLKTVPLTVVKLFHALPYLYIIIIFLLF</sequence>
<keyword evidence="1" id="KW-0812">Transmembrane</keyword>
<proteinExistence type="predicted"/>
<dbReference type="KEGG" id="tbg:TbgDal_VII2250"/>
<keyword evidence="1" id="KW-0472">Membrane</keyword>
<dbReference type="RefSeq" id="XP_011774541.1">
    <property type="nucleotide sequence ID" value="XM_011776239.1"/>
</dbReference>
<feature type="transmembrane region" description="Helical" evidence="1">
    <location>
        <begin position="84"/>
        <end position="102"/>
    </location>
</feature>
<keyword evidence="1" id="KW-1133">Transmembrane helix</keyword>
<dbReference type="AlphaFoldDB" id="C9ZSC2"/>
<name>C9ZSC2_TRYB9</name>
<evidence type="ECO:0000313" key="3">
    <source>
        <dbReference type="Proteomes" id="UP000002316"/>
    </source>
</evidence>
<organism evidence="2 3">
    <name type="scientific">Trypanosoma brucei gambiense (strain MHOM/CI/86/DAL972)</name>
    <dbReference type="NCBI Taxonomy" id="679716"/>
    <lineage>
        <taxon>Eukaryota</taxon>
        <taxon>Discoba</taxon>
        <taxon>Euglenozoa</taxon>
        <taxon>Kinetoplastea</taxon>
        <taxon>Metakinetoplastina</taxon>
        <taxon>Trypanosomatida</taxon>
        <taxon>Trypanosomatidae</taxon>
        <taxon>Trypanosoma</taxon>
    </lineage>
</organism>
<dbReference type="Proteomes" id="UP000002316">
    <property type="component" value="Chromosome 7"/>
</dbReference>
<protein>
    <submittedName>
        <fullName evidence="2">Uncharacterized protein</fullName>
    </submittedName>
</protein>
<dbReference type="GeneID" id="23862376"/>
<accession>C9ZSC2</accession>
<reference evidence="3" key="1">
    <citation type="journal article" date="2010" name="PLoS Negl. Trop. Dis.">
        <title>The genome sequence of Trypanosoma brucei gambiense, causative agent of chronic human african trypanosomiasis.</title>
        <authorList>
            <person name="Jackson A.P."/>
            <person name="Sanders M."/>
            <person name="Berry A."/>
            <person name="McQuillan J."/>
            <person name="Aslett M.A."/>
            <person name="Quail M.A."/>
            <person name="Chukualim B."/>
            <person name="Capewell P."/>
            <person name="MacLeod A."/>
            <person name="Melville S.E."/>
            <person name="Gibson W."/>
            <person name="Barry J.D."/>
            <person name="Berriman M."/>
            <person name="Hertz-Fowler C."/>
        </authorList>
    </citation>
    <scope>NUCLEOTIDE SEQUENCE [LARGE SCALE GENOMIC DNA]</scope>
    <source>
        <strain evidence="3">MHOM/CI/86/DAL972</strain>
    </source>
</reference>
<evidence type="ECO:0000313" key="2">
    <source>
        <dbReference type="EMBL" id="CBH12260.1"/>
    </source>
</evidence>
<gene>
    <name evidence="2" type="ORF">TbgDal_VII2250</name>
</gene>